<accession>A0A0C2IZW5</accession>
<dbReference type="AlphaFoldDB" id="A0A0C2IZW5"/>
<proteinExistence type="predicted"/>
<dbReference type="Proteomes" id="UP000031668">
    <property type="component" value="Unassembled WGS sequence"/>
</dbReference>
<reference evidence="1 2" key="1">
    <citation type="journal article" date="2014" name="Genome Biol. Evol.">
        <title>The genome of the myxosporean Thelohanellus kitauei shows adaptations to nutrient acquisition within its fish host.</title>
        <authorList>
            <person name="Yang Y."/>
            <person name="Xiong J."/>
            <person name="Zhou Z."/>
            <person name="Huo F."/>
            <person name="Miao W."/>
            <person name="Ran C."/>
            <person name="Liu Y."/>
            <person name="Zhang J."/>
            <person name="Feng J."/>
            <person name="Wang M."/>
            <person name="Wang M."/>
            <person name="Wang L."/>
            <person name="Yao B."/>
        </authorList>
    </citation>
    <scope>NUCLEOTIDE SEQUENCE [LARGE SCALE GENOMIC DNA]</scope>
    <source>
        <strain evidence="1">Wuqing</strain>
    </source>
</reference>
<sequence length="226" mass="26045">MFKHNQTTPSFLRLIDQIIHSPSVVLFLVESGFLCRMVDIFSDLLKKLGVESGADLVKIFKNSQTKRSEFLRVLEAKKLLCSCLRVSLKDIKVSSKFRSRLIEAGKRLVQFCFDFDDMQPSPKIGINRNTQKGLDCLVTLYESIVLVCSELVKWLIFYDEIAVKTLESFLERFVMDIEHISEENSGQQITLKLFTYSSVEVESISIFNLSHRIFIDIFMDCYVKGT</sequence>
<name>A0A0C2IZW5_THEKT</name>
<gene>
    <name evidence="1" type="ORF">RF11_06086</name>
</gene>
<protein>
    <submittedName>
        <fullName evidence="1">Uncharacterized protein</fullName>
    </submittedName>
</protein>
<organism evidence="1 2">
    <name type="scientific">Thelohanellus kitauei</name>
    <name type="common">Myxosporean</name>
    <dbReference type="NCBI Taxonomy" id="669202"/>
    <lineage>
        <taxon>Eukaryota</taxon>
        <taxon>Metazoa</taxon>
        <taxon>Cnidaria</taxon>
        <taxon>Myxozoa</taxon>
        <taxon>Myxosporea</taxon>
        <taxon>Bivalvulida</taxon>
        <taxon>Platysporina</taxon>
        <taxon>Myxobolidae</taxon>
        <taxon>Thelohanellus</taxon>
    </lineage>
</organism>
<evidence type="ECO:0000313" key="2">
    <source>
        <dbReference type="Proteomes" id="UP000031668"/>
    </source>
</evidence>
<keyword evidence="2" id="KW-1185">Reference proteome</keyword>
<dbReference type="OrthoDB" id="26387at2759"/>
<comment type="caution">
    <text evidence="1">The sequence shown here is derived from an EMBL/GenBank/DDBJ whole genome shotgun (WGS) entry which is preliminary data.</text>
</comment>
<evidence type="ECO:0000313" key="1">
    <source>
        <dbReference type="EMBL" id="KII62367.1"/>
    </source>
</evidence>
<dbReference type="EMBL" id="JWZT01005002">
    <property type="protein sequence ID" value="KII62367.1"/>
    <property type="molecule type" value="Genomic_DNA"/>
</dbReference>